<accession>A0A482PSX2</accession>
<evidence type="ECO:0000256" key="1">
    <source>
        <dbReference type="SAM" id="MobiDB-lite"/>
    </source>
</evidence>
<dbReference type="EMBL" id="CP038008">
    <property type="protein sequence ID" value="QBY30989.1"/>
    <property type="molecule type" value="Genomic_DNA"/>
</dbReference>
<reference evidence="2" key="1">
    <citation type="submission" date="2019-03" db="EMBL/GenBank/DDBJ databases">
        <title>Complete genome sequence of enteropathogenic Citrobacter rodentium strain DBS100.</title>
        <authorList>
            <person name="Popov G."/>
            <person name="Fiebig A."/>
            <person name="Shideler S."/>
            <person name="Coombes B."/>
            <person name="Savchenko A."/>
        </authorList>
    </citation>
    <scope>NUCLEOTIDE SEQUENCE</scope>
    <source>
        <strain evidence="2">DBS100</strain>
    </source>
</reference>
<gene>
    <name evidence="2" type="ORF">E2R62_20530</name>
</gene>
<organism evidence="2">
    <name type="scientific">Citrobacter rodentium</name>
    <dbReference type="NCBI Taxonomy" id="67825"/>
    <lineage>
        <taxon>Bacteria</taxon>
        <taxon>Pseudomonadati</taxon>
        <taxon>Pseudomonadota</taxon>
        <taxon>Gammaproteobacteria</taxon>
        <taxon>Enterobacterales</taxon>
        <taxon>Enterobacteriaceae</taxon>
        <taxon>Citrobacter</taxon>
    </lineage>
</organism>
<proteinExistence type="predicted"/>
<dbReference type="OMA" id="GTDSTMM"/>
<evidence type="ECO:0000313" key="2">
    <source>
        <dbReference type="EMBL" id="QBY30989.1"/>
    </source>
</evidence>
<dbReference type="RefSeq" id="WP_012908620.1">
    <property type="nucleotide sequence ID" value="NZ_CAJTBI010000050.1"/>
</dbReference>
<sequence>MPEIKGTVTEDLVKQALYSGEVNKLLKAQVRKDFEAQIDTYVDEVLAKLIGPAAAASGSDNEPKTEAQPEQPDPAQPGTDSTMMQ</sequence>
<name>A0A482PSX2_CITRO</name>
<dbReference type="Pfam" id="PF05696">
    <property type="entry name" value="DUF826"/>
    <property type="match status" value="1"/>
</dbReference>
<protein>
    <submittedName>
        <fullName evidence="2">DUF826 domain-containing protein</fullName>
    </submittedName>
</protein>
<feature type="region of interest" description="Disordered" evidence="1">
    <location>
        <begin position="53"/>
        <end position="85"/>
    </location>
</feature>
<dbReference type="InterPro" id="IPR008544">
    <property type="entry name" value="DUF826"/>
</dbReference>
<dbReference type="AlphaFoldDB" id="A0A482PSX2"/>